<dbReference type="SMART" id="SM00176">
    <property type="entry name" value="RAN"/>
    <property type="match status" value="1"/>
</dbReference>
<dbReference type="GO" id="GO:0000166">
    <property type="term" value="F:nucleotide binding"/>
    <property type="evidence" value="ECO:0007669"/>
    <property type="project" value="UniProtKB-KW"/>
</dbReference>
<evidence type="ECO:0000313" key="3">
    <source>
        <dbReference type="Proteomes" id="UP001530377"/>
    </source>
</evidence>
<name>A0ABD3SD78_9STRA</name>
<comment type="caution">
    <text evidence="2">The sequence shown here is derived from an EMBL/GenBank/DDBJ whole genome shotgun (WGS) entry which is preliminary data.</text>
</comment>
<dbReference type="InterPro" id="IPR001806">
    <property type="entry name" value="Small_GTPase"/>
</dbReference>
<dbReference type="NCBIfam" id="TIGR00231">
    <property type="entry name" value="small_GTP"/>
    <property type="match status" value="1"/>
</dbReference>
<keyword evidence="3" id="KW-1185">Reference proteome</keyword>
<dbReference type="SMART" id="SM00173">
    <property type="entry name" value="RAS"/>
    <property type="match status" value="1"/>
</dbReference>
<accession>A0ABD3SD78</accession>
<evidence type="ECO:0000256" key="1">
    <source>
        <dbReference type="ARBA" id="ARBA00022741"/>
    </source>
</evidence>
<dbReference type="CDD" id="cd01860">
    <property type="entry name" value="Rab5_related"/>
    <property type="match status" value="1"/>
</dbReference>
<dbReference type="PRINTS" id="PR00449">
    <property type="entry name" value="RASTRNSFRMNG"/>
</dbReference>
<dbReference type="FunFam" id="3.40.50.300:FF:000808">
    <property type="entry name" value="Small GTP-binding protein, putative"/>
    <property type="match status" value="1"/>
</dbReference>
<dbReference type="InterPro" id="IPR005225">
    <property type="entry name" value="Small_GTP-bd"/>
</dbReference>
<keyword evidence="1" id="KW-0547">Nucleotide-binding</keyword>
<dbReference type="PROSITE" id="PS51421">
    <property type="entry name" value="RAS"/>
    <property type="match status" value="1"/>
</dbReference>
<dbReference type="EMBL" id="JALLPB020000068">
    <property type="protein sequence ID" value="KAL3822356.1"/>
    <property type="molecule type" value="Genomic_DNA"/>
</dbReference>
<dbReference type="Pfam" id="PF00071">
    <property type="entry name" value="Ras"/>
    <property type="match status" value="1"/>
</dbReference>
<reference evidence="2 3" key="1">
    <citation type="submission" date="2024-10" db="EMBL/GenBank/DDBJ databases">
        <title>Updated reference genomes for cyclostephanoid diatoms.</title>
        <authorList>
            <person name="Roberts W.R."/>
            <person name="Alverson A.J."/>
        </authorList>
    </citation>
    <scope>NUCLEOTIDE SEQUENCE [LARGE SCALE GENOMIC DNA]</scope>
    <source>
        <strain evidence="2 3">AJA228-03</strain>
    </source>
</reference>
<dbReference type="Gene3D" id="3.40.50.300">
    <property type="entry name" value="P-loop containing nucleotide triphosphate hydrolases"/>
    <property type="match status" value="1"/>
</dbReference>
<dbReference type="Proteomes" id="UP001530377">
    <property type="component" value="Unassembled WGS sequence"/>
</dbReference>
<dbReference type="PANTHER" id="PTHR47978">
    <property type="match status" value="1"/>
</dbReference>
<organism evidence="2 3">
    <name type="scientific">Cyclostephanos tholiformis</name>
    <dbReference type="NCBI Taxonomy" id="382380"/>
    <lineage>
        <taxon>Eukaryota</taxon>
        <taxon>Sar</taxon>
        <taxon>Stramenopiles</taxon>
        <taxon>Ochrophyta</taxon>
        <taxon>Bacillariophyta</taxon>
        <taxon>Coscinodiscophyceae</taxon>
        <taxon>Thalassiosirophycidae</taxon>
        <taxon>Stephanodiscales</taxon>
        <taxon>Stephanodiscaceae</taxon>
        <taxon>Cyclostephanos</taxon>
    </lineage>
</organism>
<evidence type="ECO:0000313" key="2">
    <source>
        <dbReference type="EMBL" id="KAL3822356.1"/>
    </source>
</evidence>
<dbReference type="AlphaFoldDB" id="A0ABD3SD78"/>
<dbReference type="InterPro" id="IPR027417">
    <property type="entry name" value="P-loop_NTPase"/>
</dbReference>
<dbReference type="SMART" id="SM00174">
    <property type="entry name" value="RHO"/>
    <property type="match status" value="1"/>
</dbReference>
<proteinExistence type="predicted"/>
<dbReference type="SMART" id="SM00175">
    <property type="entry name" value="RAB"/>
    <property type="match status" value="1"/>
</dbReference>
<gene>
    <name evidence="2" type="ORF">ACHAXA_001733</name>
</gene>
<sequence>MSTAESVKVVLLGDSGVGKSSLCLRFVTNQFRPYSEATIGASFMSKTVVVRGLSDDDDAVARGERHVGFKIWDTAGQEKYRSLAPMYYRGSQAAILVYDITKPGSFAALRDWADELRRNGPSDLVLAVCGNKSDLREDRLVDRRAGEEYASSLGALYVETSAKDGDDVERLFVDVARRVPSRSHYEDEYLAEDGGLDLGKPDVQSKKCC</sequence>
<dbReference type="SUPFAM" id="SSF52540">
    <property type="entry name" value="P-loop containing nucleoside triphosphate hydrolases"/>
    <property type="match status" value="1"/>
</dbReference>
<dbReference type="PROSITE" id="PS51419">
    <property type="entry name" value="RAB"/>
    <property type="match status" value="1"/>
</dbReference>
<protein>
    <submittedName>
        <fullName evidence="2">Uncharacterized protein</fullName>
    </submittedName>
</protein>